<protein>
    <submittedName>
        <fullName evidence="1">Uncharacterized protein</fullName>
    </submittedName>
</protein>
<evidence type="ECO:0000313" key="1">
    <source>
        <dbReference type="EMBL" id="XFO74797.1"/>
    </source>
</evidence>
<name>A0ABZ3J8S7_SPOA4</name>
<proteinExistence type="predicted"/>
<dbReference type="RefSeq" id="WP_093794003.1">
    <property type="nucleotide sequence ID" value="NZ_CP155571.1"/>
</dbReference>
<dbReference type="EMBL" id="CP155571">
    <property type="protein sequence ID" value="XFO74797.1"/>
    <property type="molecule type" value="Genomic_DNA"/>
</dbReference>
<organism evidence="1 2">
    <name type="scientific">Sporomusa acidovorans (strain ATCC 49682 / DSM 3132 / Mol)</name>
    <dbReference type="NCBI Taxonomy" id="1123286"/>
    <lineage>
        <taxon>Bacteria</taxon>
        <taxon>Bacillati</taxon>
        <taxon>Bacillota</taxon>
        <taxon>Negativicutes</taxon>
        <taxon>Selenomonadales</taxon>
        <taxon>Sporomusaceae</taxon>
        <taxon>Sporomusa</taxon>
    </lineage>
</organism>
<dbReference type="Proteomes" id="UP000216052">
    <property type="component" value="Chromosome"/>
</dbReference>
<gene>
    <name evidence="1" type="ORF">SPACI_049080</name>
</gene>
<accession>A0ABZ3J8S7</accession>
<sequence length="222" mass="22976">MSPKGTKGAAQRDGSAHSVLLDHGQIVTIDHCFAETVQKLAKTDVAIIGANALDVHGRAAMMFGSPLGGMPGCGFAGLMAQGCKILIACGLEKLIPISIDQAVQAAGMRSMDWSMGMSVGLTPLSGQVITEIEAFRLLSDVTCTVIGAGGIQGAEGAYTLVVEGEQAEVEKAIKITLSLKQTATSGQADSLTECSTGSTGCGIHHTCAWRTQKGEKLQWGKK</sequence>
<keyword evidence="2" id="KW-1185">Reference proteome</keyword>
<evidence type="ECO:0000313" key="2">
    <source>
        <dbReference type="Proteomes" id="UP000216052"/>
    </source>
</evidence>
<reference evidence="1" key="1">
    <citation type="submission" date="2024-05" db="EMBL/GenBank/DDBJ databases">
        <title>Isolation and characterization of Sporomusa carbonis sp. nov., a carboxydotrophic hydrogenogen in the genus of Sporomusa isolated from a charcoal burning pile.</title>
        <authorList>
            <person name="Boeer T."/>
            <person name="Rosenbaum F."/>
            <person name="Eysell L."/>
            <person name="Mueller V."/>
            <person name="Daniel R."/>
            <person name="Poehlein A."/>
        </authorList>
    </citation>
    <scope>NUCLEOTIDE SEQUENCE [LARGE SCALE GENOMIC DNA]</scope>
    <source>
        <strain evidence="1">DSM 3132</strain>
    </source>
</reference>